<proteinExistence type="predicted"/>
<name>A0ABV8RMM0_9SPHN</name>
<accession>A0ABV8RMM0</accession>
<dbReference type="InterPro" id="IPR052185">
    <property type="entry name" value="IPC_Synthase-Related"/>
</dbReference>
<dbReference type="Proteomes" id="UP001595828">
    <property type="component" value="Unassembled WGS sequence"/>
</dbReference>
<feature type="transmembrane region" description="Helical" evidence="5">
    <location>
        <begin position="249"/>
        <end position="271"/>
    </location>
</feature>
<keyword evidence="8" id="KW-1185">Reference proteome</keyword>
<comment type="caution">
    <text evidence="7">The sequence shown here is derived from an EMBL/GenBank/DDBJ whole genome shotgun (WGS) entry which is preliminary data.</text>
</comment>
<keyword evidence="4 5" id="KW-0472">Membrane</keyword>
<feature type="transmembrane region" description="Helical" evidence="5">
    <location>
        <begin position="152"/>
        <end position="169"/>
    </location>
</feature>
<dbReference type="PANTHER" id="PTHR31310:SF7">
    <property type="entry name" value="PA-PHOSPHATASE RELATED-FAMILY PROTEIN DDB_G0268928"/>
    <property type="match status" value="1"/>
</dbReference>
<feature type="transmembrane region" description="Helical" evidence="5">
    <location>
        <begin position="7"/>
        <end position="24"/>
    </location>
</feature>
<evidence type="ECO:0000256" key="3">
    <source>
        <dbReference type="ARBA" id="ARBA00022989"/>
    </source>
</evidence>
<feature type="transmembrane region" description="Helical" evidence="5">
    <location>
        <begin position="181"/>
        <end position="201"/>
    </location>
</feature>
<evidence type="ECO:0000313" key="7">
    <source>
        <dbReference type="EMBL" id="MFC4293531.1"/>
    </source>
</evidence>
<dbReference type="InterPro" id="IPR026841">
    <property type="entry name" value="Aur1/Ipt1"/>
</dbReference>
<dbReference type="RefSeq" id="WP_379537026.1">
    <property type="nucleotide sequence ID" value="NZ_JBHSDR010000003.1"/>
</dbReference>
<feature type="transmembrane region" description="Helical" evidence="5">
    <location>
        <begin position="84"/>
        <end position="103"/>
    </location>
</feature>
<sequence length="349" mass="39703">MFPRLALGYWFLIALCVITLIISAQVGIEPASYYLSVSLTDKDVSVWIMPVLIWYLFVAVALVQRRVERPLQTLWRLTSRQKGWILRGTLFVFLSVPLGRAVMRVKVAIPNLVPFYADHFLIQADRALLGTDAWRLTHHLVGFAGTVVLDRLYGLWFMVMMGTLAWAAFTRDIRFQVRSLTAYFLTWFILGGVFATALSSVGPCFYDQFYGGNQFAPMMELLRGYDARYSLNALFSMHYLTAVFGKEEIGSGISAMPSLHVGIAFLLFLMCRSRFGMRWPRHVAFVYFVLIWFASVHLGWHYAVDGLASVFGVSAIWWGSGKFVRWLDARDARRLADEPKTEGIPSFAV</sequence>
<feature type="domain" description="Inositolphosphotransferase Aur1/Ipt1" evidence="6">
    <location>
        <begin position="146"/>
        <end position="317"/>
    </location>
</feature>
<dbReference type="PANTHER" id="PTHR31310">
    <property type="match status" value="1"/>
</dbReference>
<evidence type="ECO:0000256" key="1">
    <source>
        <dbReference type="ARBA" id="ARBA00004141"/>
    </source>
</evidence>
<feature type="transmembrane region" description="Helical" evidence="5">
    <location>
        <begin position="283"/>
        <end position="300"/>
    </location>
</feature>
<comment type="subcellular location">
    <subcellularLocation>
        <location evidence="1">Membrane</location>
        <topology evidence="1">Multi-pass membrane protein</topology>
    </subcellularLocation>
</comment>
<keyword evidence="2 5" id="KW-0812">Transmembrane</keyword>
<organism evidence="7 8">
    <name type="scientific">Novosphingobium tardum</name>
    <dbReference type="NCBI Taxonomy" id="1538021"/>
    <lineage>
        <taxon>Bacteria</taxon>
        <taxon>Pseudomonadati</taxon>
        <taxon>Pseudomonadota</taxon>
        <taxon>Alphaproteobacteria</taxon>
        <taxon>Sphingomonadales</taxon>
        <taxon>Sphingomonadaceae</taxon>
        <taxon>Novosphingobium</taxon>
    </lineage>
</organism>
<gene>
    <name evidence="7" type="ORF">ACFO0A_00505</name>
</gene>
<dbReference type="EMBL" id="JBHSDR010000003">
    <property type="protein sequence ID" value="MFC4293531.1"/>
    <property type="molecule type" value="Genomic_DNA"/>
</dbReference>
<evidence type="ECO:0000256" key="2">
    <source>
        <dbReference type="ARBA" id="ARBA00022692"/>
    </source>
</evidence>
<protein>
    <submittedName>
        <fullName evidence="7">Phosphatase PAP2 family protein</fullName>
    </submittedName>
</protein>
<evidence type="ECO:0000256" key="4">
    <source>
        <dbReference type="ARBA" id="ARBA00023136"/>
    </source>
</evidence>
<evidence type="ECO:0000313" key="8">
    <source>
        <dbReference type="Proteomes" id="UP001595828"/>
    </source>
</evidence>
<evidence type="ECO:0000259" key="6">
    <source>
        <dbReference type="Pfam" id="PF14378"/>
    </source>
</evidence>
<evidence type="ECO:0000256" key="5">
    <source>
        <dbReference type="SAM" id="Phobius"/>
    </source>
</evidence>
<feature type="transmembrane region" description="Helical" evidence="5">
    <location>
        <begin position="44"/>
        <end position="63"/>
    </location>
</feature>
<reference evidence="8" key="1">
    <citation type="journal article" date="2019" name="Int. J. Syst. Evol. Microbiol.">
        <title>The Global Catalogue of Microorganisms (GCM) 10K type strain sequencing project: providing services to taxonomists for standard genome sequencing and annotation.</title>
        <authorList>
            <consortium name="The Broad Institute Genomics Platform"/>
            <consortium name="The Broad Institute Genome Sequencing Center for Infectious Disease"/>
            <person name="Wu L."/>
            <person name="Ma J."/>
        </authorList>
    </citation>
    <scope>NUCLEOTIDE SEQUENCE [LARGE SCALE GENOMIC DNA]</scope>
    <source>
        <strain evidence="8">CGMCC 1.12989</strain>
    </source>
</reference>
<dbReference type="Pfam" id="PF14378">
    <property type="entry name" value="PAP2_3"/>
    <property type="match status" value="1"/>
</dbReference>
<keyword evidence="3 5" id="KW-1133">Transmembrane helix</keyword>